<reference evidence="3" key="1">
    <citation type="journal article" date="2019" name="Int. J. Syst. Evol. Microbiol.">
        <title>The Global Catalogue of Microorganisms (GCM) 10K type strain sequencing project: providing services to taxonomists for standard genome sequencing and annotation.</title>
        <authorList>
            <consortium name="The Broad Institute Genomics Platform"/>
            <consortium name="The Broad Institute Genome Sequencing Center for Infectious Disease"/>
            <person name="Wu L."/>
            <person name="Ma J."/>
        </authorList>
    </citation>
    <scope>NUCLEOTIDE SEQUENCE [LARGE SCALE GENOMIC DNA]</scope>
    <source>
        <strain evidence="3">JCM 31047</strain>
    </source>
</reference>
<evidence type="ECO:0000313" key="3">
    <source>
        <dbReference type="Proteomes" id="UP000600547"/>
    </source>
</evidence>
<comment type="caution">
    <text evidence="2">The sequence shown here is derived from an EMBL/GenBank/DDBJ whole genome shotgun (WGS) entry which is preliminary data.</text>
</comment>
<dbReference type="PANTHER" id="PTHR46112:SF8">
    <property type="entry name" value="CYTOPLASMIC PEPTIDASE PEPQ-RELATED"/>
    <property type="match status" value="1"/>
</dbReference>
<dbReference type="Proteomes" id="UP000600547">
    <property type="component" value="Unassembled WGS sequence"/>
</dbReference>
<dbReference type="InterPro" id="IPR000994">
    <property type="entry name" value="Pept_M24"/>
</dbReference>
<accession>A0A8H9GVW7</accession>
<dbReference type="Pfam" id="PF00557">
    <property type="entry name" value="Peptidase_M24"/>
    <property type="match status" value="1"/>
</dbReference>
<dbReference type="SUPFAM" id="SSF55920">
    <property type="entry name" value="Creatinase/aminopeptidase"/>
    <property type="match status" value="1"/>
</dbReference>
<dbReference type="InterPro" id="IPR050659">
    <property type="entry name" value="Peptidase_M24B"/>
</dbReference>
<organism evidence="2 3">
    <name type="scientific">Deinococcus arenae</name>
    <dbReference type="NCBI Taxonomy" id="1452751"/>
    <lineage>
        <taxon>Bacteria</taxon>
        <taxon>Thermotogati</taxon>
        <taxon>Deinococcota</taxon>
        <taxon>Deinococci</taxon>
        <taxon>Deinococcales</taxon>
        <taxon>Deinococcaceae</taxon>
        <taxon>Deinococcus</taxon>
    </lineage>
</organism>
<protein>
    <submittedName>
        <fullName evidence="2">Peptidase M24</fullName>
    </submittedName>
</protein>
<dbReference type="EMBL" id="BMQG01000012">
    <property type="protein sequence ID" value="GGM52487.1"/>
    <property type="molecule type" value="Genomic_DNA"/>
</dbReference>
<dbReference type="Gene3D" id="3.90.230.10">
    <property type="entry name" value="Creatinase/methionine aminopeptidase superfamily"/>
    <property type="match status" value="1"/>
</dbReference>
<dbReference type="RefSeq" id="WP_110828371.1">
    <property type="nucleotide sequence ID" value="NZ_BMQG01000012.1"/>
</dbReference>
<dbReference type="AlphaFoldDB" id="A0A8H9GVW7"/>
<keyword evidence="3" id="KW-1185">Reference proteome</keyword>
<name>A0A8H9GVW7_9DEIO</name>
<dbReference type="InterPro" id="IPR036005">
    <property type="entry name" value="Creatinase/aminopeptidase-like"/>
</dbReference>
<sequence>MAPNTAVNALQDGKRRQAQTLLRDGEVWLIAARESGMRPEPALTLVAGVDVTWDSLFLLTRDEAVAIVGRFDADAVPPGWTVHGYDADLRALLRAEVTRLGARRVLLNISEDDPLCDGLTSGLERRVRGWLAPASDLAGDDLPALEWGSAAPLLGRLRSVKTPAEHAAIRGAVDLAEAHLREMAAAARPGWTERDVAAFLHGLCRRDGAEPSWGWAACPNVHVGPDSRPSHAPPGDHALRPGSLLHIDYGVRLAHGYCSDIQRVYRLPDGQPVPNAVQAAFRACWQAVQAGADALRPGMPGHAVDAAARAALVAAGYPEYQHALGHGLGRATHDGGTLLGPRWPRYGQTVEGLVAVDEVYTLELGVMVPGHGFIGLEEDVIVRDGPPEWLSARQDDLRDLTG</sequence>
<gene>
    <name evidence="2" type="ORF">GCM10008956_30710</name>
</gene>
<dbReference type="PANTHER" id="PTHR46112">
    <property type="entry name" value="AMINOPEPTIDASE"/>
    <property type="match status" value="1"/>
</dbReference>
<evidence type="ECO:0000259" key="1">
    <source>
        <dbReference type="Pfam" id="PF00557"/>
    </source>
</evidence>
<proteinExistence type="predicted"/>
<evidence type="ECO:0000313" key="2">
    <source>
        <dbReference type="EMBL" id="GGM52487.1"/>
    </source>
</evidence>
<feature type="domain" description="Peptidase M24" evidence="1">
    <location>
        <begin position="168"/>
        <end position="383"/>
    </location>
</feature>